<comment type="similarity">
    <text evidence="1">Belongs to the asaB hydroxylase/desaturase family.</text>
</comment>
<dbReference type="NCBIfam" id="NF041278">
    <property type="entry name" value="CmcJ_NvfI_EfuI"/>
    <property type="match status" value="1"/>
</dbReference>
<evidence type="ECO:0000313" key="3">
    <source>
        <dbReference type="Proteomes" id="UP000013827"/>
    </source>
</evidence>
<name>A0A0D3J3P5_EMIH1</name>
<dbReference type="PANTHER" id="PTHR34598:SF3">
    <property type="entry name" value="OXIDOREDUCTASE AN1597"/>
    <property type="match status" value="1"/>
</dbReference>
<evidence type="ECO:0000313" key="2">
    <source>
        <dbReference type="EnsemblProtists" id="EOD18130"/>
    </source>
</evidence>
<dbReference type="EnsemblProtists" id="EOD18130">
    <property type="protein sequence ID" value="EOD18130"/>
    <property type="gene ID" value="EMIHUDRAFT_432280"/>
</dbReference>
<dbReference type="GO" id="GO:0016491">
    <property type="term" value="F:oxidoreductase activity"/>
    <property type="evidence" value="ECO:0007669"/>
    <property type="project" value="InterPro"/>
</dbReference>
<reference evidence="2" key="2">
    <citation type="submission" date="2024-10" db="UniProtKB">
        <authorList>
            <consortium name="EnsemblProtists"/>
        </authorList>
    </citation>
    <scope>IDENTIFICATION</scope>
</reference>
<dbReference type="PaxDb" id="2903-EOD18130"/>
<dbReference type="PANTHER" id="PTHR34598">
    <property type="entry name" value="BLL6449 PROTEIN"/>
    <property type="match status" value="1"/>
</dbReference>
<dbReference type="KEGG" id="ehx:EMIHUDRAFT_432280"/>
<proteinExistence type="inferred from homology"/>
<accession>A0A0D3J3P5</accession>
<protein>
    <recommendedName>
        <fullName evidence="4">Methyltransferase</fullName>
    </recommendedName>
</protein>
<dbReference type="Proteomes" id="UP000013827">
    <property type="component" value="Unassembled WGS sequence"/>
</dbReference>
<dbReference type="GeneID" id="19046131"/>
<dbReference type="RefSeq" id="XP_005770559.1">
    <property type="nucleotide sequence ID" value="XM_005770502.1"/>
</dbReference>
<sequence>MSSVLSSFVLRSQRTLLASTLLLSIPLLKRLWSLLSSPRRIRDSRSSEHWTAAATKASAKDLTKAELNSVGTSAALTETSVVTAELSGFYPATSASHVIQDSRWLTTWKVRDFLRFLGNGHVIETFRTIRQGYAKTRLRVGDARQLQRQEMEEQGMSAPDFFAKHGFILLKHQTAMTEEDWLASVENIESFFDADVAVRDERYMSSDTPARRIWSKEAESILKSVIPGAASLELPSQGVRRESTMGRFSGKGAVSLVHNDLPLDVDQACEKASRLAPRMRQQREQLQGPDGYKSLLLCNLWRPIAPCKKVQAMPLCLCDASSIAPEDFVELQIAPDEPGSLQITGLKYNPRQRWFYYPAMETDEVLVFRQFERAKGDSAPPVMPTFHTAFCDPTAPANAEPRISFEYRVSMLTR</sequence>
<dbReference type="HOGENOM" id="CLU_664679_0_0_1"/>
<keyword evidence="3" id="KW-1185">Reference proteome</keyword>
<dbReference type="InterPro" id="IPR044053">
    <property type="entry name" value="AsaB-like"/>
</dbReference>
<evidence type="ECO:0000256" key="1">
    <source>
        <dbReference type="ARBA" id="ARBA00023604"/>
    </source>
</evidence>
<evidence type="ECO:0008006" key="4">
    <source>
        <dbReference type="Google" id="ProtNLM"/>
    </source>
</evidence>
<reference evidence="3" key="1">
    <citation type="journal article" date="2013" name="Nature">
        <title>Pan genome of the phytoplankton Emiliania underpins its global distribution.</title>
        <authorList>
            <person name="Read B.A."/>
            <person name="Kegel J."/>
            <person name="Klute M.J."/>
            <person name="Kuo A."/>
            <person name="Lefebvre S.C."/>
            <person name="Maumus F."/>
            <person name="Mayer C."/>
            <person name="Miller J."/>
            <person name="Monier A."/>
            <person name="Salamov A."/>
            <person name="Young J."/>
            <person name="Aguilar M."/>
            <person name="Claverie J.M."/>
            <person name="Frickenhaus S."/>
            <person name="Gonzalez K."/>
            <person name="Herman E.K."/>
            <person name="Lin Y.C."/>
            <person name="Napier J."/>
            <person name="Ogata H."/>
            <person name="Sarno A.F."/>
            <person name="Shmutz J."/>
            <person name="Schroeder D."/>
            <person name="de Vargas C."/>
            <person name="Verret F."/>
            <person name="von Dassow P."/>
            <person name="Valentin K."/>
            <person name="Van de Peer Y."/>
            <person name="Wheeler G."/>
            <person name="Dacks J.B."/>
            <person name="Delwiche C.F."/>
            <person name="Dyhrman S.T."/>
            <person name="Glockner G."/>
            <person name="John U."/>
            <person name="Richards T."/>
            <person name="Worden A.Z."/>
            <person name="Zhang X."/>
            <person name="Grigoriev I.V."/>
            <person name="Allen A.E."/>
            <person name="Bidle K."/>
            <person name="Borodovsky M."/>
            <person name="Bowler C."/>
            <person name="Brownlee C."/>
            <person name="Cock J.M."/>
            <person name="Elias M."/>
            <person name="Gladyshev V.N."/>
            <person name="Groth M."/>
            <person name="Guda C."/>
            <person name="Hadaegh A."/>
            <person name="Iglesias-Rodriguez M.D."/>
            <person name="Jenkins J."/>
            <person name="Jones B.M."/>
            <person name="Lawson T."/>
            <person name="Leese F."/>
            <person name="Lindquist E."/>
            <person name="Lobanov A."/>
            <person name="Lomsadze A."/>
            <person name="Malik S.B."/>
            <person name="Marsh M.E."/>
            <person name="Mackinder L."/>
            <person name="Mock T."/>
            <person name="Mueller-Roeber B."/>
            <person name="Pagarete A."/>
            <person name="Parker M."/>
            <person name="Probert I."/>
            <person name="Quesneville H."/>
            <person name="Raines C."/>
            <person name="Rensing S.A."/>
            <person name="Riano-Pachon D.M."/>
            <person name="Richier S."/>
            <person name="Rokitta S."/>
            <person name="Shiraiwa Y."/>
            <person name="Soanes D.M."/>
            <person name="van der Giezen M."/>
            <person name="Wahlund T.M."/>
            <person name="Williams B."/>
            <person name="Wilson W."/>
            <person name="Wolfe G."/>
            <person name="Wurch L.L."/>
        </authorList>
    </citation>
    <scope>NUCLEOTIDE SEQUENCE</scope>
</reference>
<organism evidence="2 3">
    <name type="scientific">Emiliania huxleyi (strain CCMP1516)</name>
    <dbReference type="NCBI Taxonomy" id="280463"/>
    <lineage>
        <taxon>Eukaryota</taxon>
        <taxon>Haptista</taxon>
        <taxon>Haptophyta</taxon>
        <taxon>Prymnesiophyceae</taxon>
        <taxon>Isochrysidales</taxon>
        <taxon>Noelaerhabdaceae</taxon>
        <taxon>Emiliania</taxon>
    </lineage>
</organism>
<dbReference type="AlphaFoldDB" id="A0A0D3J3P5"/>